<accession>A0A0A9DDY7</accession>
<name>A0A0A9DDY7_ARUDO</name>
<dbReference type="EMBL" id="GBRH01212997">
    <property type="protein sequence ID" value="JAD84898.1"/>
    <property type="molecule type" value="Transcribed_RNA"/>
</dbReference>
<feature type="compositionally biased region" description="Basic and acidic residues" evidence="1">
    <location>
        <begin position="77"/>
        <end position="86"/>
    </location>
</feature>
<evidence type="ECO:0000256" key="1">
    <source>
        <dbReference type="SAM" id="MobiDB-lite"/>
    </source>
</evidence>
<reference evidence="2" key="2">
    <citation type="journal article" date="2015" name="Data Brief">
        <title>Shoot transcriptome of the giant reed, Arundo donax.</title>
        <authorList>
            <person name="Barrero R.A."/>
            <person name="Guerrero F.D."/>
            <person name="Moolhuijzen P."/>
            <person name="Goolsby J.A."/>
            <person name="Tidwell J."/>
            <person name="Bellgard S.E."/>
            <person name="Bellgard M.I."/>
        </authorList>
    </citation>
    <scope>NUCLEOTIDE SEQUENCE</scope>
    <source>
        <tissue evidence="2">Shoot tissue taken approximately 20 cm above the soil surface</tissue>
    </source>
</reference>
<organism evidence="2">
    <name type="scientific">Arundo donax</name>
    <name type="common">Giant reed</name>
    <name type="synonym">Donax arundinaceus</name>
    <dbReference type="NCBI Taxonomy" id="35708"/>
    <lineage>
        <taxon>Eukaryota</taxon>
        <taxon>Viridiplantae</taxon>
        <taxon>Streptophyta</taxon>
        <taxon>Embryophyta</taxon>
        <taxon>Tracheophyta</taxon>
        <taxon>Spermatophyta</taxon>
        <taxon>Magnoliopsida</taxon>
        <taxon>Liliopsida</taxon>
        <taxon>Poales</taxon>
        <taxon>Poaceae</taxon>
        <taxon>PACMAD clade</taxon>
        <taxon>Arundinoideae</taxon>
        <taxon>Arundineae</taxon>
        <taxon>Arundo</taxon>
    </lineage>
</organism>
<feature type="region of interest" description="Disordered" evidence="1">
    <location>
        <begin position="64"/>
        <end position="86"/>
    </location>
</feature>
<sequence length="86" mass="9735">MSDTRLYQNGRYYYDVGSGRYGYGRESNPVRTRPEEFVAGDRRRRYGGSAAAGYEYANGDEFGNNGVAVENQNGFQEEGRNGRYDP</sequence>
<evidence type="ECO:0000313" key="2">
    <source>
        <dbReference type="EMBL" id="JAD84898.1"/>
    </source>
</evidence>
<proteinExistence type="predicted"/>
<dbReference type="AlphaFoldDB" id="A0A0A9DDY7"/>
<reference evidence="2" key="1">
    <citation type="submission" date="2014-09" db="EMBL/GenBank/DDBJ databases">
        <authorList>
            <person name="Magalhaes I.L.F."/>
            <person name="Oliveira U."/>
            <person name="Santos F.R."/>
            <person name="Vidigal T.H.D.A."/>
            <person name="Brescovit A.D."/>
            <person name="Santos A.J."/>
        </authorList>
    </citation>
    <scope>NUCLEOTIDE SEQUENCE</scope>
    <source>
        <tissue evidence="2">Shoot tissue taken approximately 20 cm above the soil surface</tissue>
    </source>
</reference>
<protein>
    <submittedName>
        <fullName evidence="2">Uncharacterized protein</fullName>
    </submittedName>
</protein>